<accession>A0A7V3VT79</accession>
<dbReference type="PANTHER" id="PTHR43818:SF11">
    <property type="entry name" value="BCDNA.GH03377"/>
    <property type="match status" value="1"/>
</dbReference>
<dbReference type="GO" id="GO:0000166">
    <property type="term" value="F:nucleotide binding"/>
    <property type="evidence" value="ECO:0007669"/>
    <property type="project" value="InterPro"/>
</dbReference>
<dbReference type="InterPro" id="IPR000683">
    <property type="entry name" value="Gfo/Idh/MocA-like_OxRdtase_N"/>
</dbReference>
<dbReference type="Gene3D" id="3.40.50.720">
    <property type="entry name" value="NAD(P)-binding Rossmann-like Domain"/>
    <property type="match status" value="1"/>
</dbReference>
<feature type="domain" description="Gfo/Idh/MocA-like oxidoreductase N-terminal" evidence="2">
    <location>
        <begin position="3"/>
        <end position="122"/>
    </location>
</feature>
<dbReference type="EMBL" id="DTPE01000244">
    <property type="protein sequence ID" value="HGE75708.1"/>
    <property type="molecule type" value="Genomic_DNA"/>
</dbReference>
<evidence type="ECO:0000313" key="4">
    <source>
        <dbReference type="EMBL" id="HGE75708.1"/>
    </source>
</evidence>
<dbReference type="AlphaFoldDB" id="A0A7V3VT79"/>
<proteinExistence type="predicted"/>
<dbReference type="Gene3D" id="3.30.360.10">
    <property type="entry name" value="Dihydrodipicolinate Reductase, domain 2"/>
    <property type="match status" value="1"/>
</dbReference>
<dbReference type="InterPro" id="IPR050463">
    <property type="entry name" value="Gfo/Idh/MocA_oxidrdct_glycsds"/>
</dbReference>
<dbReference type="PANTHER" id="PTHR43818">
    <property type="entry name" value="BCDNA.GH03377"/>
    <property type="match status" value="1"/>
</dbReference>
<dbReference type="GO" id="GO:0016491">
    <property type="term" value="F:oxidoreductase activity"/>
    <property type="evidence" value="ECO:0007669"/>
    <property type="project" value="UniProtKB-KW"/>
</dbReference>
<dbReference type="Pfam" id="PF22725">
    <property type="entry name" value="GFO_IDH_MocA_C3"/>
    <property type="match status" value="1"/>
</dbReference>
<gene>
    <name evidence="4" type="ORF">ENX73_06240</name>
</gene>
<evidence type="ECO:0000259" key="2">
    <source>
        <dbReference type="Pfam" id="PF01408"/>
    </source>
</evidence>
<dbReference type="InterPro" id="IPR055170">
    <property type="entry name" value="GFO_IDH_MocA-like_dom"/>
</dbReference>
<evidence type="ECO:0000256" key="1">
    <source>
        <dbReference type="ARBA" id="ARBA00023002"/>
    </source>
</evidence>
<dbReference type="SUPFAM" id="SSF51735">
    <property type="entry name" value="NAD(P)-binding Rossmann-fold domains"/>
    <property type="match status" value="1"/>
</dbReference>
<dbReference type="SUPFAM" id="SSF55347">
    <property type="entry name" value="Glyceraldehyde-3-phosphate dehydrogenase-like, C-terminal domain"/>
    <property type="match status" value="1"/>
</dbReference>
<name>A0A7V3VT79_9BACT</name>
<sequence length="364" mass="40521">MKIKYGLSGFGGISKIHLMGIRNIKLAEPVDFDVELSVLSTTSPSKRQEGMAVGFKNVVGDLESLLKTDVDLVDICTPNFLHKEQIIRSARAGKHIYCEKPLGMNSKETYEIVKEVSKCGAKNQIAFMIRFIPAIAYAHSILQQGLLGKVYAFRGEFFHSSYLDESKPMSWRLERSKSGGGAIADLGSHMIDLVRFLLGEFGSIQATMKTVVGQRSDGKEMKNVDVDDWALLFANLESGATGTIEVSRVATGKEGTRLEIYAEHGSIFINTDNPYTPAVFDSKSRRIYFEDSVLSNDDFYRNLVKIYPSPKLSQGFMIDAHTASLIFFFNSIAGNEMNGLPTFEDGHKVQIILDEAYDHSKIER</sequence>
<reference evidence="4" key="1">
    <citation type="journal article" date="2020" name="mSystems">
        <title>Genome- and Community-Level Interaction Insights into Carbon Utilization and Element Cycling Functions of Hydrothermarchaeota in Hydrothermal Sediment.</title>
        <authorList>
            <person name="Zhou Z."/>
            <person name="Liu Y."/>
            <person name="Xu W."/>
            <person name="Pan J."/>
            <person name="Luo Z.H."/>
            <person name="Li M."/>
        </authorList>
    </citation>
    <scope>NUCLEOTIDE SEQUENCE [LARGE SCALE GENOMIC DNA]</scope>
    <source>
        <strain evidence="4">SpSt-966</strain>
    </source>
</reference>
<feature type="domain" description="GFO/IDH/MocA-like oxidoreductase" evidence="3">
    <location>
        <begin position="136"/>
        <end position="267"/>
    </location>
</feature>
<keyword evidence="1" id="KW-0560">Oxidoreductase</keyword>
<evidence type="ECO:0000259" key="3">
    <source>
        <dbReference type="Pfam" id="PF22725"/>
    </source>
</evidence>
<dbReference type="Pfam" id="PF01408">
    <property type="entry name" value="GFO_IDH_MocA"/>
    <property type="match status" value="1"/>
</dbReference>
<organism evidence="4">
    <name type="scientific">Mesoaciditoga lauensis</name>
    <dbReference type="NCBI Taxonomy" id="1495039"/>
    <lineage>
        <taxon>Bacteria</taxon>
        <taxon>Thermotogati</taxon>
        <taxon>Thermotogota</taxon>
        <taxon>Thermotogae</taxon>
        <taxon>Mesoaciditogales</taxon>
        <taxon>Mesoaciditogaceae</taxon>
        <taxon>Mesoaciditoga</taxon>
    </lineage>
</organism>
<protein>
    <submittedName>
        <fullName evidence="4">Gfo/Idh/MocA family oxidoreductase</fullName>
    </submittedName>
</protein>
<dbReference type="InterPro" id="IPR036291">
    <property type="entry name" value="NAD(P)-bd_dom_sf"/>
</dbReference>
<comment type="caution">
    <text evidence="4">The sequence shown here is derived from an EMBL/GenBank/DDBJ whole genome shotgun (WGS) entry which is preliminary data.</text>
</comment>